<dbReference type="RefSeq" id="WP_117415683.1">
    <property type="nucleotide sequence ID" value="NZ_QOHO01000012.1"/>
</dbReference>
<evidence type="ECO:0000313" key="7">
    <source>
        <dbReference type="EMBL" id="RFZ80368.1"/>
    </source>
</evidence>
<keyword evidence="5 6" id="KW-0472">Membrane</keyword>
<dbReference type="GO" id="GO:0016020">
    <property type="term" value="C:membrane"/>
    <property type="evidence" value="ECO:0007669"/>
    <property type="project" value="InterPro"/>
</dbReference>
<evidence type="ECO:0008006" key="9">
    <source>
        <dbReference type="Google" id="ProtNLM"/>
    </source>
</evidence>
<evidence type="ECO:0000256" key="6">
    <source>
        <dbReference type="SAM" id="Phobius"/>
    </source>
</evidence>
<keyword evidence="2" id="KW-1003">Cell membrane</keyword>
<gene>
    <name evidence="7" type="ORF">DS742_03715</name>
</gene>
<dbReference type="InterPro" id="IPR022781">
    <property type="entry name" value="Flagellar_biosynth_FliO"/>
</dbReference>
<dbReference type="OrthoDB" id="1909035at2"/>
<feature type="transmembrane region" description="Helical" evidence="6">
    <location>
        <begin position="6"/>
        <end position="25"/>
    </location>
</feature>
<sequence>MNSVISLLSVLIMTILILYLSYLFTKSIGKGMGLKRGGTYMQMLDRLPLGQDKSIAVVRAGSHYFLIGIASSQITILAELTEEDIQKGLDIPNPQVREGYPDFISILKKYTDKNRKDM</sequence>
<dbReference type="GO" id="GO:0044781">
    <property type="term" value="P:bacterial-type flagellum organization"/>
    <property type="evidence" value="ECO:0007669"/>
    <property type="project" value="InterPro"/>
</dbReference>
<evidence type="ECO:0000256" key="5">
    <source>
        <dbReference type="ARBA" id="ARBA00023136"/>
    </source>
</evidence>
<evidence type="ECO:0000256" key="1">
    <source>
        <dbReference type="ARBA" id="ARBA00004236"/>
    </source>
</evidence>
<dbReference type="Pfam" id="PF04347">
    <property type="entry name" value="FliO"/>
    <property type="match status" value="1"/>
</dbReference>
<comment type="caution">
    <text evidence="7">The sequence shown here is derived from an EMBL/GenBank/DDBJ whole genome shotgun (WGS) entry which is preliminary data.</text>
</comment>
<evidence type="ECO:0000256" key="2">
    <source>
        <dbReference type="ARBA" id="ARBA00022475"/>
    </source>
</evidence>
<dbReference type="Proteomes" id="UP000260680">
    <property type="component" value="Unassembled WGS sequence"/>
</dbReference>
<protein>
    <recommendedName>
        <fullName evidence="9">Flagellar protein</fullName>
    </recommendedName>
</protein>
<organism evidence="7 8">
    <name type="scientific">Lacrimispora amygdalina</name>
    <dbReference type="NCBI Taxonomy" id="253257"/>
    <lineage>
        <taxon>Bacteria</taxon>
        <taxon>Bacillati</taxon>
        <taxon>Bacillota</taxon>
        <taxon>Clostridia</taxon>
        <taxon>Lachnospirales</taxon>
        <taxon>Lachnospiraceae</taxon>
        <taxon>Lacrimispora</taxon>
    </lineage>
</organism>
<keyword evidence="4 6" id="KW-1133">Transmembrane helix</keyword>
<evidence type="ECO:0000256" key="3">
    <source>
        <dbReference type="ARBA" id="ARBA00022692"/>
    </source>
</evidence>
<name>A0A3E2NH78_9FIRM</name>
<evidence type="ECO:0000313" key="8">
    <source>
        <dbReference type="Proteomes" id="UP000260680"/>
    </source>
</evidence>
<reference evidence="7 8" key="1">
    <citation type="submission" date="2018-07" db="EMBL/GenBank/DDBJ databases">
        <title>New species, Clostridium PI-S10-A1B.</title>
        <authorList>
            <person name="Krishna G."/>
            <person name="Summeta K."/>
            <person name="Shikha S."/>
            <person name="Prabhu P.B."/>
            <person name="Suresh K."/>
        </authorList>
    </citation>
    <scope>NUCLEOTIDE SEQUENCE [LARGE SCALE GENOMIC DNA]</scope>
    <source>
        <strain evidence="7 8">PI-S10-A1B</strain>
    </source>
</reference>
<comment type="subcellular location">
    <subcellularLocation>
        <location evidence="1">Cell membrane</location>
    </subcellularLocation>
</comment>
<evidence type="ECO:0000256" key="4">
    <source>
        <dbReference type="ARBA" id="ARBA00022989"/>
    </source>
</evidence>
<dbReference type="EMBL" id="QOHO01000012">
    <property type="protein sequence ID" value="RFZ80368.1"/>
    <property type="molecule type" value="Genomic_DNA"/>
</dbReference>
<dbReference type="AlphaFoldDB" id="A0A3E2NH78"/>
<accession>A0A3E2NH78</accession>
<proteinExistence type="predicted"/>
<keyword evidence="3 6" id="KW-0812">Transmembrane</keyword>